<dbReference type="GO" id="GO:0016579">
    <property type="term" value="P:protein deubiquitination"/>
    <property type="evidence" value="ECO:0007669"/>
    <property type="project" value="InterPro"/>
</dbReference>
<dbReference type="InterPro" id="IPR018200">
    <property type="entry name" value="USP_CS"/>
</dbReference>
<evidence type="ECO:0000313" key="5">
    <source>
        <dbReference type="Proteomes" id="UP000002279"/>
    </source>
</evidence>
<feature type="domain" description="USP" evidence="3">
    <location>
        <begin position="92"/>
        <end position="369"/>
    </location>
</feature>
<dbReference type="PANTHER" id="PTHR24006:SF899">
    <property type="entry name" value="UBIQUITIN CARBOXYL-TERMINAL HYDROLASE"/>
    <property type="match status" value="1"/>
</dbReference>
<keyword evidence="1" id="KW-0645">Protease</keyword>
<comment type="catalytic activity">
    <reaction evidence="1">
        <text>Thiol-dependent hydrolysis of ester, thioester, amide, peptide and isopeptide bonds formed by the C-terminal Gly of ubiquitin (a 76-residue protein attached to proteins as an intracellular targeting signal).</text>
        <dbReference type="EC" id="3.4.19.12"/>
    </reaction>
</comment>
<keyword evidence="1" id="KW-0378">Hydrolase</keyword>
<feature type="region of interest" description="Disordered" evidence="2">
    <location>
        <begin position="43"/>
        <end position="62"/>
    </location>
</feature>
<reference evidence="4" key="3">
    <citation type="submission" date="2025-09" db="UniProtKB">
        <authorList>
            <consortium name="Ensembl"/>
        </authorList>
    </citation>
    <scope>IDENTIFICATION</scope>
    <source>
        <strain evidence="4">Glennie</strain>
    </source>
</reference>
<reference evidence="4 5" key="1">
    <citation type="journal article" date="2008" name="Nature">
        <title>Genome analysis of the platypus reveals unique signatures of evolution.</title>
        <authorList>
            <person name="Warren W.C."/>
            <person name="Hillier L.W."/>
            <person name="Marshall Graves J.A."/>
            <person name="Birney E."/>
            <person name="Ponting C.P."/>
            <person name="Grutzner F."/>
            <person name="Belov K."/>
            <person name="Miller W."/>
            <person name="Clarke L."/>
            <person name="Chinwalla A.T."/>
            <person name="Yang S.P."/>
            <person name="Heger A."/>
            <person name="Locke D.P."/>
            <person name="Miethke P."/>
            <person name="Waters P.D."/>
            <person name="Veyrunes F."/>
            <person name="Fulton L."/>
            <person name="Fulton B."/>
            <person name="Graves T."/>
            <person name="Wallis J."/>
            <person name="Puente X.S."/>
            <person name="Lopez-Otin C."/>
            <person name="Ordonez G.R."/>
            <person name="Eichler E.E."/>
            <person name="Chen L."/>
            <person name="Cheng Z."/>
            <person name="Deakin J.E."/>
            <person name="Alsop A."/>
            <person name="Thompson K."/>
            <person name="Kirby P."/>
            <person name="Papenfuss A.T."/>
            <person name="Wakefield M.J."/>
            <person name="Olender T."/>
            <person name="Lancet D."/>
            <person name="Huttley G.A."/>
            <person name="Smit A.F."/>
            <person name="Pask A."/>
            <person name="Temple-Smith P."/>
            <person name="Batzer M.A."/>
            <person name="Walker J.A."/>
            <person name="Konkel M.K."/>
            <person name="Harris R.S."/>
            <person name="Whittington C.M."/>
            <person name="Wong E.S."/>
            <person name="Gemmell N.J."/>
            <person name="Buschiazzo E."/>
            <person name="Vargas Jentzsch I.M."/>
            <person name="Merkel A."/>
            <person name="Schmitz J."/>
            <person name="Zemann A."/>
            <person name="Churakov G."/>
            <person name="Kriegs J.O."/>
            <person name="Brosius J."/>
            <person name="Murchison E.P."/>
            <person name="Sachidanandam R."/>
            <person name="Smith C."/>
            <person name="Hannon G.J."/>
            <person name="Tsend-Ayush E."/>
            <person name="McMillan D."/>
            <person name="Attenborough R."/>
            <person name="Rens W."/>
            <person name="Ferguson-Smith M."/>
            <person name="Lefevre C.M."/>
            <person name="Sharp J.A."/>
            <person name="Nicholas K.R."/>
            <person name="Ray D.A."/>
            <person name="Kube M."/>
            <person name="Reinhardt R."/>
            <person name="Pringle T.H."/>
            <person name="Taylor J."/>
            <person name="Jones R.C."/>
            <person name="Nixon B."/>
            <person name="Dacheux J.L."/>
            <person name="Niwa H."/>
            <person name="Sekita Y."/>
            <person name="Huang X."/>
            <person name="Stark A."/>
            <person name="Kheradpour P."/>
            <person name="Kellis M."/>
            <person name="Flicek P."/>
            <person name="Chen Y."/>
            <person name="Webber C."/>
            <person name="Hardison R."/>
            <person name="Nelson J."/>
            <person name="Hallsworth-Pepin K."/>
            <person name="Delehaunty K."/>
            <person name="Markovic C."/>
            <person name="Minx P."/>
            <person name="Feng Y."/>
            <person name="Kremitzki C."/>
            <person name="Mitreva M."/>
            <person name="Glasscock J."/>
            <person name="Wylie T."/>
            <person name="Wohldmann P."/>
            <person name="Thiru P."/>
            <person name="Nhan M.N."/>
            <person name="Pohl C.S."/>
            <person name="Smith S.M."/>
            <person name="Hou S."/>
            <person name="Nefedov M."/>
            <person name="de Jong P.J."/>
            <person name="Renfree M.B."/>
            <person name="Mardis E.R."/>
            <person name="Wilson R.K."/>
        </authorList>
    </citation>
    <scope>NUCLEOTIDE SEQUENCE [LARGE SCALE GENOMIC DNA]</scope>
    <source>
        <strain evidence="4 5">Glennie</strain>
    </source>
</reference>
<feature type="compositionally biased region" description="Polar residues" evidence="2">
    <location>
        <begin position="682"/>
        <end position="692"/>
    </location>
</feature>
<name>A0A6I8PMV3_ORNAN</name>
<dbReference type="GeneTree" id="ENSGT00940000167245"/>
<dbReference type="InterPro" id="IPR001394">
    <property type="entry name" value="Peptidase_C19_UCH"/>
</dbReference>
<dbReference type="OMA" id="WSPKTNP"/>
<organism evidence="4 5">
    <name type="scientific">Ornithorhynchus anatinus</name>
    <name type="common">Duckbill platypus</name>
    <dbReference type="NCBI Taxonomy" id="9258"/>
    <lineage>
        <taxon>Eukaryota</taxon>
        <taxon>Metazoa</taxon>
        <taxon>Chordata</taxon>
        <taxon>Craniata</taxon>
        <taxon>Vertebrata</taxon>
        <taxon>Euteleostomi</taxon>
        <taxon>Mammalia</taxon>
        <taxon>Monotremata</taxon>
        <taxon>Ornithorhynchidae</taxon>
        <taxon>Ornithorhynchus</taxon>
    </lineage>
</organism>
<feature type="region of interest" description="Disordered" evidence="2">
    <location>
        <begin position="383"/>
        <end position="784"/>
    </location>
</feature>
<dbReference type="SUPFAM" id="SSF54001">
    <property type="entry name" value="Cysteine proteinases"/>
    <property type="match status" value="1"/>
</dbReference>
<gene>
    <name evidence="4" type="primary">LOC100680559</name>
</gene>
<feature type="region of interest" description="Disordered" evidence="2">
    <location>
        <begin position="805"/>
        <end position="930"/>
    </location>
</feature>
<dbReference type="Bgee" id="ENSOANG00000041291">
    <property type="expression patterns" value="Expressed in ovary and 8 other cell types or tissues"/>
</dbReference>
<dbReference type="KEGG" id="oaa:100680559"/>
<dbReference type="PROSITE" id="PS50235">
    <property type="entry name" value="USP_3"/>
    <property type="match status" value="1"/>
</dbReference>
<feature type="compositionally biased region" description="Basic and acidic residues" evidence="2">
    <location>
        <begin position="606"/>
        <end position="634"/>
    </location>
</feature>
<keyword evidence="5" id="KW-1185">Reference proteome</keyword>
<feature type="compositionally biased region" description="Basic and acidic residues" evidence="2">
    <location>
        <begin position="916"/>
        <end position="930"/>
    </location>
</feature>
<sequence length="930" mass="103344">MDAWFSLIPAFTPHAPCFPLLYNLLEVIFKRLIQNMHKWNKVNGRSGKTSQPRSDQDSFLDEDLFPDQPSLSGRGSFSDQDSSTDGDSKEFVGLINQGSTCYLNALLQCLFLTPEFQEKISEEPPRSSTVEERLGQVFRKLKEKKSSVETRELTQCLKLSPTLQRDVTEIFHLLLFYLDRDDLREVFESTLMNTIVCQECQYAENVEAERKTLLVSLPINGDTVSVKAALDNFLQDTTFGDQDNMFYCGQCDRKTPANMKQTFTAVPPVLAIQLRRFEMRDGRLQKSNIPVETSQTLELQTIEKETKQYKLFAVCHHHGTHVGGHYTAHIRPAQHNRWYHFNDQSVTASEQFAEEEYKRSSYLLMYRQDRFKPRAERTGAAVMMTEPRKTTVKPNGDFQHLKRHSREAEPHTGSTGDKGAEKSGRAEGKRVEGAGVEKPSPDGEPPLNNSQGNPTEMSECFLTLNRTSSQPSRRSRPQGYHRAASPPSEFSGGVRRSWEELGYSSPQGISPDGIHQKDPLESETNPVQGPDGPQQIGPFAQKDSSELQWIKAQRFGTSSGLPQGTWGPPPVSPGNRNRTMGQEKEVHLMGRYHARDPEQSVSTESAADRGPESQEEQRPISRVEGAGIEKRSPDGDFPMGEAESHIGSTGDKGPERQEETMIPGNGVEGAGMEKRSPDRESPLSNLQGNPTEMSEYVLTLDHPSSQYTGGSRPRGYLRESSQPTEFSGGGGKSREELGHPSPRWIRPDSIHQKDPLESERSPETNPVQGPDGPQQIGPFAPKESLERETIEVLSFLEEWLKVLSFGTSSGPPQGICGPPPVSPGSRNGTMGQDAEGRYHPGDPEQSVSTESVADRGPESQEEQRPISRVEGAGIEKRSPDGDLPMDGAEPRTGNTGDKGLESQERMMPGQRGEGAGMEKRSPDRDLPMDE</sequence>
<dbReference type="RefSeq" id="XP_003430836.3">
    <property type="nucleotide sequence ID" value="XM_003430788.4"/>
</dbReference>
<feature type="region of interest" description="Disordered" evidence="2">
    <location>
        <begin position="67"/>
        <end position="89"/>
    </location>
</feature>
<feature type="compositionally biased region" description="Basic and acidic residues" evidence="2">
    <location>
        <begin position="671"/>
        <end position="681"/>
    </location>
</feature>
<proteinExistence type="inferred from homology"/>
<dbReference type="GO" id="GO:0006508">
    <property type="term" value="P:proteolysis"/>
    <property type="evidence" value="ECO:0007669"/>
    <property type="project" value="UniProtKB-KW"/>
</dbReference>
<feature type="compositionally biased region" description="Basic and acidic residues" evidence="2">
    <location>
        <begin position="418"/>
        <end position="432"/>
    </location>
</feature>
<dbReference type="GO" id="GO:0140673">
    <property type="term" value="P:transcription elongation-coupled chromatin remodeling"/>
    <property type="evidence" value="ECO:0000318"/>
    <property type="project" value="GO_Central"/>
</dbReference>
<dbReference type="GO" id="GO:0005634">
    <property type="term" value="C:nucleus"/>
    <property type="evidence" value="ECO:0000318"/>
    <property type="project" value="GO_Central"/>
</dbReference>
<dbReference type="InParanoid" id="A0A6I8PMV3"/>
<dbReference type="GO" id="GO:0004843">
    <property type="term" value="F:cysteine-type deubiquitinase activity"/>
    <property type="evidence" value="ECO:0007669"/>
    <property type="project" value="UniProtKB-UniRule"/>
</dbReference>
<dbReference type="PROSITE" id="PS00972">
    <property type="entry name" value="USP_1"/>
    <property type="match status" value="1"/>
</dbReference>
<comment type="function">
    <text evidence="1">Deubiquitinating enzyme that removes conjugated ubiquitin from specific proteins to regulate different cellular processes.</text>
</comment>
<dbReference type="Pfam" id="PF00443">
    <property type="entry name" value="UCH"/>
    <property type="match status" value="1"/>
</dbReference>
<dbReference type="InterPro" id="IPR028889">
    <property type="entry name" value="USP"/>
</dbReference>
<feature type="compositionally biased region" description="Basic and acidic residues" evidence="2">
    <location>
        <begin position="581"/>
        <end position="598"/>
    </location>
</feature>
<dbReference type="Ensembl" id="ENSOANT00000059444.1">
    <property type="protein sequence ID" value="ENSOANP00000053010.1"/>
    <property type="gene ID" value="ENSOANG00000041291.1"/>
</dbReference>
<dbReference type="InterPro" id="IPR050164">
    <property type="entry name" value="Peptidase_C19"/>
</dbReference>
<evidence type="ECO:0000313" key="4">
    <source>
        <dbReference type="Ensembl" id="ENSOANP00000053010.1"/>
    </source>
</evidence>
<dbReference type="GeneID" id="100680559"/>
<dbReference type="Gene3D" id="3.90.70.10">
    <property type="entry name" value="Cysteine proteinases"/>
    <property type="match status" value="1"/>
</dbReference>
<comment type="similarity">
    <text evidence="1">Belongs to the peptidase C19 family.</text>
</comment>
<feature type="compositionally biased region" description="Polar residues" evidence="2">
    <location>
        <begin position="69"/>
        <end position="85"/>
    </location>
</feature>
<dbReference type="Proteomes" id="UP000002279">
    <property type="component" value="Chromosome 1"/>
</dbReference>
<reference evidence="4" key="2">
    <citation type="submission" date="2025-08" db="UniProtKB">
        <authorList>
            <consortium name="Ensembl"/>
        </authorList>
    </citation>
    <scope>IDENTIFICATION</scope>
    <source>
        <strain evidence="4">Glennie</strain>
    </source>
</reference>
<evidence type="ECO:0000259" key="3">
    <source>
        <dbReference type="PROSITE" id="PS50235"/>
    </source>
</evidence>
<feature type="compositionally biased region" description="Basic and acidic residues" evidence="2">
    <location>
        <begin position="745"/>
        <end position="762"/>
    </location>
</feature>
<dbReference type="InterPro" id="IPR038765">
    <property type="entry name" value="Papain-like_cys_pep_sf"/>
</dbReference>
<dbReference type="AlphaFoldDB" id="A0A6I8PMV3"/>
<feature type="compositionally biased region" description="Basic and acidic residues" evidence="2">
    <location>
        <begin position="852"/>
        <end position="880"/>
    </location>
</feature>
<keyword evidence="1" id="KW-0788">Thiol protease</keyword>
<dbReference type="EC" id="3.4.19.12" evidence="1"/>
<evidence type="ECO:0000256" key="1">
    <source>
        <dbReference type="RuleBase" id="RU366025"/>
    </source>
</evidence>
<dbReference type="PROSITE" id="PS00973">
    <property type="entry name" value="USP_2"/>
    <property type="match status" value="1"/>
</dbReference>
<dbReference type="PANTHER" id="PTHR24006">
    <property type="entry name" value="UBIQUITIN CARBOXYL-TERMINAL HYDROLASE"/>
    <property type="match status" value="1"/>
</dbReference>
<evidence type="ECO:0000256" key="2">
    <source>
        <dbReference type="SAM" id="MobiDB-lite"/>
    </source>
</evidence>
<feature type="compositionally biased region" description="Polar residues" evidence="2">
    <location>
        <begin position="447"/>
        <end position="456"/>
    </location>
</feature>
<protein>
    <recommendedName>
        <fullName evidence="1">Ubiquitin carboxyl-terminal hydrolase</fullName>
        <ecNumber evidence="1">3.4.19.12</ecNumber>
    </recommendedName>
</protein>
<keyword evidence="1" id="KW-0833">Ubl conjugation pathway</keyword>
<accession>A0A6I8PMV3</accession>